<dbReference type="GO" id="GO:0019843">
    <property type="term" value="F:rRNA binding"/>
    <property type="evidence" value="ECO:0007669"/>
    <property type="project" value="UniProtKB-KW"/>
</dbReference>
<dbReference type="EC" id="3.6.1.-" evidence="10"/>
<dbReference type="STRING" id="1236989.JCM15548_14302"/>
<evidence type="ECO:0000256" key="5">
    <source>
        <dbReference type="ARBA" id="ARBA00022741"/>
    </source>
</evidence>
<evidence type="ECO:0000256" key="1">
    <source>
        <dbReference type="ARBA" id="ARBA00022490"/>
    </source>
</evidence>
<comment type="cofactor">
    <cofactor evidence="10">
        <name>Zn(2+)</name>
        <dbReference type="ChEBI" id="CHEBI:29105"/>
    </cofactor>
    <text evidence="10">Binds 1 zinc ion per subunit.</text>
</comment>
<keyword evidence="6 10" id="KW-0378">Hydrolase</keyword>
<dbReference type="AlphaFoldDB" id="A0A0E9M2D0"/>
<keyword evidence="9 10" id="KW-0342">GTP-binding</keyword>
<keyword evidence="14" id="KW-1185">Reference proteome</keyword>
<evidence type="ECO:0000256" key="7">
    <source>
        <dbReference type="ARBA" id="ARBA00022833"/>
    </source>
</evidence>
<comment type="function">
    <text evidence="10">One of several proteins that assist in the late maturation steps of the functional core of the 30S ribosomal subunit. Helps release RbfA from mature subunits. May play a role in the assembly of ribosomal proteins into the subunit. Circularly permuted GTPase that catalyzes slow GTP hydrolysis, GTPase activity is stimulated by the 30S ribosomal subunit.</text>
</comment>
<dbReference type="CDD" id="cd01854">
    <property type="entry name" value="YjeQ_EngC"/>
    <property type="match status" value="1"/>
</dbReference>
<dbReference type="PANTHER" id="PTHR32120">
    <property type="entry name" value="SMALL RIBOSOMAL SUBUNIT BIOGENESIS GTPASE RSGA"/>
    <property type="match status" value="1"/>
</dbReference>
<feature type="binding site" evidence="10">
    <location>
        <position position="243"/>
    </location>
    <ligand>
        <name>Zn(2+)</name>
        <dbReference type="ChEBI" id="CHEBI:29105"/>
    </ligand>
</feature>
<feature type="domain" description="EngC GTPase" evidence="11">
    <location>
        <begin position="56"/>
        <end position="205"/>
    </location>
</feature>
<evidence type="ECO:0000313" key="14">
    <source>
        <dbReference type="Proteomes" id="UP000032900"/>
    </source>
</evidence>
<dbReference type="Gene3D" id="3.40.50.300">
    <property type="entry name" value="P-loop containing nucleotide triphosphate hydrolases"/>
    <property type="match status" value="1"/>
</dbReference>
<evidence type="ECO:0000259" key="11">
    <source>
        <dbReference type="PROSITE" id="PS50936"/>
    </source>
</evidence>
<evidence type="ECO:0000256" key="2">
    <source>
        <dbReference type="ARBA" id="ARBA00022517"/>
    </source>
</evidence>
<evidence type="ECO:0000259" key="12">
    <source>
        <dbReference type="PROSITE" id="PS51721"/>
    </source>
</evidence>
<dbReference type="Proteomes" id="UP000032900">
    <property type="component" value="Unassembled WGS sequence"/>
</dbReference>
<protein>
    <recommendedName>
        <fullName evidence="10">Small ribosomal subunit biogenesis GTPase RsgA</fullName>
        <ecNumber evidence="10">3.6.1.-</ecNumber>
    </recommendedName>
</protein>
<dbReference type="SUPFAM" id="SSF52540">
    <property type="entry name" value="P-loop containing nucleoside triphosphate hydrolases"/>
    <property type="match status" value="1"/>
</dbReference>
<reference evidence="13 14" key="1">
    <citation type="journal article" date="2015" name="Microbes Environ.">
        <title>Distribution and evolution of nitrogen fixation genes in the phylum bacteroidetes.</title>
        <authorList>
            <person name="Inoue J."/>
            <person name="Oshima K."/>
            <person name="Suda W."/>
            <person name="Sakamoto M."/>
            <person name="Iino T."/>
            <person name="Noda S."/>
            <person name="Hongoh Y."/>
            <person name="Hattori M."/>
            <person name="Ohkuma M."/>
        </authorList>
    </citation>
    <scope>NUCLEOTIDE SEQUENCE [LARGE SCALE GENOMIC DNA]</scope>
    <source>
        <strain evidence="13">JCM 15548</strain>
    </source>
</reference>
<dbReference type="GO" id="GO:0003924">
    <property type="term" value="F:GTPase activity"/>
    <property type="evidence" value="ECO:0007669"/>
    <property type="project" value="UniProtKB-UniRule"/>
</dbReference>
<comment type="subunit">
    <text evidence="10">Monomer. Associates with 30S ribosomal subunit, binds 16S rRNA.</text>
</comment>
<feature type="binding site" evidence="10">
    <location>
        <position position="237"/>
    </location>
    <ligand>
        <name>Zn(2+)</name>
        <dbReference type="ChEBI" id="CHEBI:29105"/>
    </ligand>
</feature>
<dbReference type="InterPro" id="IPR010914">
    <property type="entry name" value="RsgA_GTPase_dom"/>
</dbReference>
<name>A0A0E9M2D0_9BACT</name>
<dbReference type="InterPro" id="IPR004881">
    <property type="entry name" value="Ribosome_biogen_GTPase_RsgA"/>
</dbReference>
<organism evidence="13 14">
    <name type="scientific">Geofilum rubicundum JCM 15548</name>
    <dbReference type="NCBI Taxonomy" id="1236989"/>
    <lineage>
        <taxon>Bacteria</taxon>
        <taxon>Pseudomonadati</taxon>
        <taxon>Bacteroidota</taxon>
        <taxon>Bacteroidia</taxon>
        <taxon>Marinilabiliales</taxon>
        <taxon>Marinilabiliaceae</taxon>
        <taxon>Geofilum</taxon>
    </lineage>
</organism>
<feature type="domain" description="CP-type G" evidence="12">
    <location>
        <begin position="48"/>
        <end position="207"/>
    </location>
</feature>
<dbReference type="InterPro" id="IPR027417">
    <property type="entry name" value="P-loop_NTPase"/>
</dbReference>
<dbReference type="PANTHER" id="PTHR32120:SF10">
    <property type="entry name" value="SMALL RIBOSOMAL SUBUNIT BIOGENESIS GTPASE RSGA"/>
    <property type="match status" value="1"/>
</dbReference>
<dbReference type="InterPro" id="IPR030378">
    <property type="entry name" value="G_CP_dom"/>
</dbReference>
<sequence length="302" mass="33947">MRFSANGREDFPAVGDWVSFIFCGVDFAIINEVLPRYSIIKRKAVGKNSEVQIIGTNIDFALIMQSANRDFNINRLERYLTLCNSSKISPIILLTKTDLISKEELSVLSGEIKQRIENVPFIAISNETESGYKELKQVLKSGKTYCMLGSSGVGKSTLLNHLSGKNIMKTKAISASSDRGRHVSSHRELTVLDNGSILIDNPGMREVGIADSSNGLDTTYDKIADFAKQCRFKDCNHDNDTGCAVIEAVENGEIEKSYYQNYLKLFKESAHFESSVQEKRKKDKDFGKMLKNYKKIQKRNKD</sequence>
<keyword evidence="1 10" id="KW-0963">Cytoplasm</keyword>
<accession>A0A0E9M2D0</accession>
<dbReference type="EMBL" id="BAZW01000068">
    <property type="protein sequence ID" value="GAO31892.1"/>
    <property type="molecule type" value="Genomic_DNA"/>
</dbReference>
<dbReference type="PROSITE" id="PS51721">
    <property type="entry name" value="G_CP"/>
    <property type="match status" value="1"/>
</dbReference>
<keyword evidence="3 10" id="KW-0479">Metal-binding</keyword>
<feature type="binding site" evidence="10">
    <location>
        <begin position="149"/>
        <end position="157"/>
    </location>
    <ligand>
        <name>GTP</name>
        <dbReference type="ChEBI" id="CHEBI:37565"/>
    </ligand>
</feature>
<dbReference type="HAMAP" id="MF_01820">
    <property type="entry name" value="GTPase_RsgA"/>
    <property type="match status" value="1"/>
</dbReference>
<evidence type="ECO:0000256" key="10">
    <source>
        <dbReference type="HAMAP-Rule" id="MF_01820"/>
    </source>
</evidence>
<keyword evidence="4 10" id="KW-0699">rRNA-binding</keyword>
<proteinExistence type="inferred from homology"/>
<keyword evidence="7 10" id="KW-0862">Zinc</keyword>
<dbReference type="GO" id="GO:0042274">
    <property type="term" value="P:ribosomal small subunit biogenesis"/>
    <property type="evidence" value="ECO:0007669"/>
    <property type="project" value="UniProtKB-UniRule"/>
</dbReference>
<evidence type="ECO:0000256" key="3">
    <source>
        <dbReference type="ARBA" id="ARBA00022723"/>
    </source>
</evidence>
<gene>
    <name evidence="10" type="primary">rsgA</name>
    <name evidence="13" type="ORF">JCM15548_14302</name>
</gene>
<feature type="binding site" evidence="10">
    <location>
        <begin position="95"/>
        <end position="98"/>
    </location>
    <ligand>
        <name>GTP</name>
        <dbReference type="ChEBI" id="CHEBI:37565"/>
    </ligand>
</feature>
<comment type="caution">
    <text evidence="13">The sequence shown here is derived from an EMBL/GenBank/DDBJ whole genome shotgun (WGS) entry which is preliminary data.</text>
</comment>
<dbReference type="GO" id="GO:0005525">
    <property type="term" value="F:GTP binding"/>
    <property type="evidence" value="ECO:0007669"/>
    <property type="project" value="UniProtKB-UniRule"/>
</dbReference>
<dbReference type="PROSITE" id="PS50936">
    <property type="entry name" value="ENGC_GTPASE"/>
    <property type="match status" value="1"/>
</dbReference>
<keyword evidence="8 10" id="KW-0694">RNA-binding</keyword>
<keyword evidence="2 10" id="KW-0690">Ribosome biogenesis</keyword>
<dbReference type="GO" id="GO:0046872">
    <property type="term" value="F:metal ion binding"/>
    <property type="evidence" value="ECO:0007669"/>
    <property type="project" value="UniProtKB-KW"/>
</dbReference>
<dbReference type="Gene3D" id="1.10.40.50">
    <property type="entry name" value="Probable gtpase engc, domain 3"/>
    <property type="match status" value="1"/>
</dbReference>
<evidence type="ECO:0000256" key="8">
    <source>
        <dbReference type="ARBA" id="ARBA00022884"/>
    </source>
</evidence>
<comment type="similarity">
    <text evidence="10">Belongs to the TRAFAC class YlqF/YawG GTPase family. RsgA subfamily.</text>
</comment>
<dbReference type="GO" id="GO:0005737">
    <property type="term" value="C:cytoplasm"/>
    <property type="evidence" value="ECO:0007669"/>
    <property type="project" value="UniProtKB-SubCell"/>
</dbReference>
<dbReference type="NCBIfam" id="TIGR00157">
    <property type="entry name" value="ribosome small subunit-dependent GTPase A"/>
    <property type="match status" value="1"/>
</dbReference>
<feature type="binding site" evidence="10">
    <location>
        <position position="235"/>
    </location>
    <ligand>
        <name>Zn(2+)</name>
        <dbReference type="ChEBI" id="CHEBI:29105"/>
    </ligand>
</feature>
<dbReference type="Pfam" id="PF03193">
    <property type="entry name" value="RsgA_GTPase"/>
    <property type="match status" value="1"/>
</dbReference>
<comment type="subcellular location">
    <subcellularLocation>
        <location evidence="10">Cytoplasm</location>
    </subcellularLocation>
</comment>
<evidence type="ECO:0000256" key="4">
    <source>
        <dbReference type="ARBA" id="ARBA00022730"/>
    </source>
</evidence>
<feature type="binding site" evidence="10">
    <location>
        <position position="230"/>
    </location>
    <ligand>
        <name>Zn(2+)</name>
        <dbReference type="ChEBI" id="CHEBI:29105"/>
    </ligand>
</feature>
<evidence type="ECO:0000256" key="9">
    <source>
        <dbReference type="ARBA" id="ARBA00023134"/>
    </source>
</evidence>
<evidence type="ECO:0000313" key="13">
    <source>
        <dbReference type="EMBL" id="GAO31892.1"/>
    </source>
</evidence>
<evidence type="ECO:0000256" key="6">
    <source>
        <dbReference type="ARBA" id="ARBA00022801"/>
    </source>
</evidence>
<keyword evidence="5 10" id="KW-0547">Nucleotide-binding</keyword>